<comment type="caution">
    <text evidence="4">The sequence shown here is derived from an EMBL/GenBank/DDBJ whole genome shotgun (WGS) entry which is preliminary data.</text>
</comment>
<dbReference type="InterPro" id="IPR050570">
    <property type="entry name" value="Cell_wall_metabolism_enzyme"/>
</dbReference>
<evidence type="ECO:0000259" key="2">
    <source>
        <dbReference type="Pfam" id="PF01551"/>
    </source>
</evidence>
<dbReference type="EMBL" id="JHEG02000054">
    <property type="protein sequence ID" value="KIE09739.1"/>
    <property type="molecule type" value="Genomic_DNA"/>
</dbReference>
<sequence>MKKITLSRICGCGLSGLLSFVVLLGTNNRVLTEEIQEFSIPENSVPPNSVPPNSVPYNSVPPNSVSPHSTSPNSLSAGMIWPTQGVISQGFRKRFHEGIDIAGPVGTPIFAAASGVVIHSGWEDTGLGNAVNIRHPDGRITVYGHTQKVLVRTGQKVEQGQMIAKMGSTGNSSGPHLHFEIYPNGRLAADPTRFLPPLIAGRIPPQKIAASPTYGRRYDPGSGGTSSFMGRRHVSPSQSMSVPGDFPKQEYSPDNFDAEPPEPVNAECSGKTVLEGETVSVHVKVCYEDGQLFYIGQKKEYPGSPIKIPARQIGGQTYQANNGSFWYRVSPQKVEVWQDGNPYPIRSDRFDRPNVSGG</sequence>
<evidence type="ECO:0000256" key="1">
    <source>
        <dbReference type="SAM" id="MobiDB-lite"/>
    </source>
</evidence>
<organism evidence="4">
    <name type="scientific">Tolypothrix bouteillei VB521301</name>
    <dbReference type="NCBI Taxonomy" id="1479485"/>
    <lineage>
        <taxon>Bacteria</taxon>
        <taxon>Bacillati</taxon>
        <taxon>Cyanobacteriota</taxon>
        <taxon>Cyanophyceae</taxon>
        <taxon>Nostocales</taxon>
        <taxon>Tolypothrichaceae</taxon>
        <taxon>Tolypothrix</taxon>
    </lineage>
</organism>
<evidence type="ECO:0000313" key="5">
    <source>
        <dbReference type="Proteomes" id="UP000029738"/>
    </source>
</evidence>
<dbReference type="PANTHER" id="PTHR21666:SF270">
    <property type="entry name" value="MUREIN HYDROLASE ACTIVATOR ENVC"/>
    <property type="match status" value="1"/>
</dbReference>
<dbReference type="InterPro" id="IPR011055">
    <property type="entry name" value="Dup_hybrid_motif"/>
</dbReference>
<dbReference type="Proteomes" id="UP000029738">
    <property type="component" value="Unassembled WGS sequence"/>
</dbReference>
<dbReference type="GO" id="GO:0004222">
    <property type="term" value="F:metalloendopeptidase activity"/>
    <property type="evidence" value="ECO:0007669"/>
    <property type="project" value="TreeGrafter"/>
</dbReference>
<dbReference type="EMBL" id="JHEG04000001">
    <property type="protein sequence ID" value="KAF3884572.1"/>
    <property type="molecule type" value="Genomic_DNA"/>
</dbReference>
<protein>
    <submittedName>
        <fullName evidence="3">Peptidoglycan DD-metalloendopeptidase family protein</fullName>
    </submittedName>
</protein>
<feature type="domain" description="M23ase beta-sheet core" evidence="2">
    <location>
        <begin position="94"/>
        <end position="186"/>
    </location>
</feature>
<reference evidence="3" key="2">
    <citation type="submission" date="2019-11" db="EMBL/GenBank/DDBJ databases">
        <title>Improved Assembly of Tolypothrix boutellei genome.</title>
        <authorList>
            <person name="Sarangi A.N."/>
            <person name="Mukherjee M."/>
            <person name="Ghosh S."/>
            <person name="Singh D."/>
            <person name="Das A."/>
            <person name="Kant S."/>
            <person name="Prusty A."/>
            <person name="Tripathy S."/>
        </authorList>
    </citation>
    <scope>NUCLEOTIDE SEQUENCE</scope>
    <source>
        <strain evidence="3">VB521301</strain>
    </source>
</reference>
<feature type="region of interest" description="Disordered" evidence="1">
    <location>
        <begin position="41"/>
        <end position="73"/>
    </location>
</feature>
<dbReference type="Pfam" id="PF01551">
    <property type="entry name" value="Peptidase_M23"/>
    <property type="match status" value="1"/>
</dbReference>
<reference evidence="4" key="1">
    <citation type="journal article" date="2015" name="Genome Announc.">
        <title>Draft Genome Sequence of Tolypothrix boutellei Strain VB521301.</title>
        <authorList>
            <person name="Chandrababunaidu M.M."/>
            <person name="Singh D."/>
            <person name="Sen D."/>
            <person name="Bhan S."/>
            <person name="Das S."/>
            <person name="Gupta A."/>
            <person name="Adhikary S.P."/>
            <person name="Tripathy S."/>
        </authorList>
    </citation>
    <scope>NUCLEOTIDE SEQUENCE</scope>
    <source>
        <strain evidence="4">VB521301</strain>
    </source>
</reference>
<dbReference type="RefSeq" id="WP_038081123.1">
    <property type="nucleotide sequence ID" value="NZ_JHEG04000001.1"/>
</dbReference>
<proteinExistence type="predicted"/>
<dbReference type="InterPro" id="IPR016047">
    <property type="entry name" value="M23ase_b-sheet_dom"/>
</dbReference>
<keyword evidence="5" id="KW-1185">Reference proteome</keyword>
<dbReference type="Gene3D" id="2.70.70.10">
    <property type="entry name" value="Glucose Permease (Domain IIA)"/>
    <property type="match status" value="1"/>
</dbReference>
<gene>
    <name evidence="4" type="ORF">DA73_0225860</name>
    <name evidence="3" type="ORF">DA73_0400003105</name>
</gene>
<dbReference type="SUPFAM" id="SSF51261">
    <property type="entry name" value="Duplicated hybrid motif"/>
    <property type="match status" value="1"/>
</dbReference>
<name>A0A0C1QW58_9CYAN</name>
<dbReference type="STRING" id="1479485.DA73_0225860"/>
<evidence type="ECO:0000313" key="3">
    <source>
        <dbReference type="EMBL" id="KAF3884572.1"/>
    </source>
</evidence>
<dbReference type="OrthoDB" id="507840at2"/>
<feature type="region of interest" description="Disordered" evidence="1">
    <location>
        <begin position="210"/>
        <end position="264"/>
    </location>
</feature>
<dbReference type="CDD" id="cd12797">
    <property type="entry name" value="M23_peptidase"/>
    <property type="match status" value="1"/>
</dbReference>
<dbReference type="PANTHER" id="PTHR21666">
    <property type="entry name" value="PEPTIDASE-RELATED"/>
    <property type="match status" value="1"/>
</dbReference>
<evidence type="ECO:0000313" key="4">
    <source>
        <dbReference type="EMBL" id="KIE09739.1"/>
    </source>
</evidence>
<accession>A0A0C1QW58</accession>
<dbReference type="AlphaFoldDB" id="A0A0C1QW58"/>
<feature type="compositionally biased region" description="Low complexity" evidence="1">
    <location>
        <begin position="55"/>
        <end position="73"/>
    </location>
</feature>